<dbReference type="SUPFAM" id="SSF88723">
    <property type="entry name" value="PIN domain-like"/>
    <property type="match status" value="1"/>
</dbReference>
<reference evidence="3 4" key="1">
    <citation type="journal article" date="2016" name="Nat. Commun.">
        <title>Thousands of microbial genomes shed light on interconnected biogeochemical processes in an aquifer system.</title>
        <authorList>
            <person name="Anantharaman K."/>
            <person name="Brown C.T."/>
            <person name="Hug L.A."/>
            <person name="Sharon I."/>
            <person name="Castelle C.J."/>
            <person name="Probst A.J."/>
            <person name="Thomas B.C."/>
            <person name="Singh A."/>
            <person name="Wilkins M.J."/>
            <person name="Karaoz U."/>
            <person name="Brodie E.L."/>
            <person name="Williams K.H."/>
            <person name="Hubbard S.S."/>
            <person name="Banfield J.F."/>
        </authorList>
    </citation>
    <scope>NUCLEOTIDE SEQUENCE [LARGE SCALE GENOMIC DNA]</scope>
</reference>
<dbReference type="InterPro" id="IPR002716">
    <property type="entry name" value="PIN_dom"/>
</dbReference>
<keyword evidence="1" id="KW-0460">Magnesium</keyword>
<evidence type="ECO:0000313" key="3">
    <source>
        <dbReference type="EMBL" id="OGG18505.1"/>
    </source>
</evidence>
<accession>A0A1F6A1I4</accession>
<dbReference type="PANTHER" id="PTHR35901:SF1">
    <property type="entry name" value="EXONUCLEASE VAPC9"/>
    <property type="match status" value="1"/>
</dbReference>
<evidence type="ECO:0000256" key="1">
    <source>
        <dbReference type="ARBA" id="ARBA00022842"/>
    </source>
</evidence>
<dbReference type="Gene3D" id="3.40.50.1010">
    <property type="entry name" value="5'-nuclease"/>
    <property type="match status" value="1"/>
</dbReference>
<dbReference type="InterPro" id="IPR051619">
    <property type="entry name" value="TypeII_TA_RNase_PINc/VapC"/>
</dbReference>
<protein>
    <recommendedName>
        <fullName evidence="2">PIN domain-containing protein</fullName>
    </recommendedName>
</protein>
<dbReference type="STRING" id="1798381.A2721_01820"/>
<dbReference type="PANTHER" id="PTHR35901">
    <property type="entry name" value="RIBONUCLEASE VAPC3"/>
    <property type="match status" value="1"/>
</dbReference>
<feature type="domain" description="PIN" evidence="2">
    <location>
        <begin position="5"/>
        <end position="126"/>
    </location>
</feature>
<evidence type="ECO:0000313" key="4">
    <source>
        <dbReference type="Proteomes" id="UP000177871"/>
    </source>
</evidence>
<organism evidence="3 4">
    <name type="scientific">Candidatus Gottesmanbacteria bacterium RIFCSPHIGHO2_01_FULL_47_48</name>
    <dbReference type="NCBI Taxonomy" id="1798381"/>
    <lineage>
        <taxon>Bacteria</taxon>
        <taxon>Candidatus Gottesmaniibacteriota</taxon>
    </lineage>
</organism>
<name>A0A1F6A1I4_9BACT</name>
<dbReference type="InterPro" id="IPR044153">
    <property type="entry name" value="PIN_Pae0151-like"/>
</dbReference>
<evidence type="ECO:0000259" key="2">
    <source>
        <dbReference type="Pfam" id="PF01850"/>
    </source>
</evidence>
<dbReference type="CDD" id="cd09873">
    <property type="entry name" value="PIN_Pae0151-like"/>
    <property type="match status" value="1"/>
</dbReference>
<dbReference type="Proteomes" id="UP000177871">
    <property type="component" value="Unassembled WGS sequence"/>
</dbReference>
<dbReference type="EMBL" id="MFJK01000014">
    <property type="protein sequence ID" value="OGG18505.1"/>
    <property type="molecule type" value="Genomic_DNA"/>
</dbReference>
<dbReference type="InterPro" id="IPR029060">
    <property type="entry name" value="PIN-like_dom_sf"/>
</dbReference>
<comment type="caution">
    <text evidence="3">The sequence shown here is derived from an EMBL/GenBank/DDBJ whole genome shotgun (WGS) entry which is preliminary data.</text>
</comment>
<dbReference type="AlphaFoldDB" id="A0A1F6A1I4"/>
<dbReference type="Pfam" id="PF01850">
    <property type="entry name" value="PIN"/>
    <property type="match status" value="1"/>
</dbReference>
<gene>
    <name evidence="3" type="ORF">A2721_01820</name>
</gene>
<proteinExistence type="predicted"/>
<sequence>MRKLVVDASVCLKWVFEEEDSEKARELLVKQAEGEALLLAPSIWEFEVVNGFASAILRRKVTFPLAKKLFKEILAAKPQIIQVPDLLEKCLENSRRWEISAYDSAYVTLATENGIVLVSSDARLVRKVKSASVVLLKELVWK</sequence>